<evidence type="ECO:0000313" key="4">
    <source>
        <dbReference type="Proteomes" id="UP000464754"/>
    </source>
</evidence>
<evidence type="ECO:0000313" key="3">
    <source>
        <dbReference type="EMBL" id="BBK22621.1"/>
    </source>
</evidence>
<organism evidence="3 4">
    <name type="scientific">Amedibacterium intestinale</name>
    <dbReference type="NCBI Taxonomy" id="2583452"/>
    <lineage>
        <taxon>Bacteria</taxon>
        <taxon>Bacillati</taxon>
        <taxon>Bacillota</taxon>
        <taxon>Erysipelotrichia</taxon>
        <taxon>Erysipelotrichales</taxon>
        <taxon>Erysipelotrichaceae</taxon>
        <taxon>Amedibacterium</taxon>
    </lineage>
</organism>
<feature type="compositionally biased region" description="Basic and acidic residues" evidence="2">
    <location>
        <begin position="281"/>
        <end position="313"/>
    </location>
</feature>
<evidence type="ECO:0000256" key="1">
    <source>
        <dbReference type="SAM" id="Coils"/>
    </source>
</evidence>
<feature type="coiled-coil region" evidence="1">
    <location>
        <begin position="84"/>
        <end position="125"/>
    </location>
</feature>
<reference evidence="4" key="1">
    <citation type="submission" date="2019-05" db="EMBL/GenBank/DDBJ databases">
        <title>Complete genome sequencing of Absiella argi strain JCM 30884.</title>
        <authorList>
            <person name="Sakamoto M."/>
            <person name="Murakami T."/>
            <person name="Mori H."/>
        </authorList>
    </citation>
    <scope>NUCLEOTIDE SEQUENCE [LARGE SCALE GENOMIC DNA]</scope>
    <source>
        <strain evidence="4">JCM 30884</strain>
    </source>
</reference>
<dbReference type="KEGG" id="aarg:Aargi30884_15240"/>
<dbReference type="Proteomes" id="UP000464754">
    <property type="component" value="Chromosome"/>
</dbReference>
<dbReference type="EMBL" id="AP019695">
    <property type="protein sequence ID" value="BBK22621.1"/>
    <property type="molecule type" value="Genomic_DNA"/>
</dbReference>
<dbReference type="RefSeq" id="WP_163051939.1">
    <property type="nucleotide sequence ID" value="NZ_AP019695.1"/>
</dbReference>
<keyword evidence="4" id="KW-1185">Reference proteome</keyword>
<keyword evidence="1" id="KW-0175">Coiled coil</keyword>
<evidence type="ECO:0000256" key="2">
    <source>
        <dbReference type="SAM" id="MobiDB-lite"/>
    </source>
</evidence>
<sequence length="313" mass="37010">MEDKKYAFYSTENIRKKLESGTIENMHIAEISQKQGEDISHHGTPMYDIETTLTDIQTGKQYHHSHYDEHHMNKIDFIGFDEVNASMQKLKTQTDRKIEELQNEIQRLEKQKEAYMAVEKTLNEKMDSLLHSGGLIKNEPTSEKTHVLYAKFNARQIRQHFDHPSKVDRDGKPLKMVNIMIPSKDFRFFRFGKDSHGFERDDIQAYWTSIKALVRTDQDKDGNAKKNGKRYIYLNKNTEDPVYKICFEPQKNENGAFVEPEPVYLNAKQLSQIYNEQYLIGKERRKERDPNKMLEENKEQKKENRKQSVGKER</sequence>
<gene>
    <name evidence="3" type="ORF">Aargi30884_15240</name>
</gene>
<protein>
    <submittedName>
        <fullName evidence="3">Uncharacterized protein</fullName>
    </submittedName>
</protein>
<accession>A0A6N4TJ70</accession>
<name>A0A6N4TJ70_9FIRM</name>
<feature type="region of interest" description="Disordered" evidence="2">
    <location>
        <begin position="279"/>
        <end position="313"/>
    </location>
</feature>
<proteinExistence type="predicted"/>
<dbReference type="AlphaFoldDB" id="A0A6N4TJ70"/>